<dbReference type="UniPathway" id="UPA00378"/>
<dbReference type="InterPro" id="IPR001503">
    <property type="entry name" value="Glyco_trans_10"/>
</dbReference>
<evidence type="ECO:0000256" key="11">
    <source>
        <dbReference type="RuleBase" id="RU003832"/>
    </source>
</evidence>
<evidence type="ECO:0000256" key="3">
    <source>
        <dbReference type="ARBA" id="ARBA00008919"/>
    </source>
</evidence>
<sequence>MAFHASRKLEEKRGTANMTIGHSSPHPKTKPPSCFRQVQIRSGSKKPQKPQDFECPGLDCGIRFVKDTSFETMMRSDAVVLFHLSSWNWDEMQRRRPSKQVWVFFTRESPRHTGVNAIPPNVYDYVYNYTMTYRPSSSISIPYGVYDSNQPQVIPDDARDWAKEKTGMVVWMASNCHLSSWDRFGFVKELSRLIPVDIYGTCGKLICNRSSDDCWNRIRTYKFYLALENSECRDYITEKFWENSLQHDVVPIVYGAPKEDYLQVAPPKSFIHLQDFNSMVDLVDYLNLLNSNDTLYNSYFEWKRYGTIPMTLRREGVLSPPFLCKIVAKIRKYENDSFDGKHRKGETNPSIKNWWSNSCVHSHGFPHDF</sequence>
<dbReference type="InterPro" id="IPR055270">
    <property type="entry name" value="Glyco_tran_10_C"/>
</dbReference>
<feature type="domain" description="Fucosyltransferase C-terminal" evidence="13">
    <location>
        <begin position="163"/>
        <end position="335"/>
    </location>
</feature>
<dbReference type="InterPro" id="IPR038577">
    <property type="entry name" value="GT10-like_C_sf"/>
</dbReference>
<dbReference type="Gene3D" id="3.40.50.11660">
    <property type="entry name" value="Glycosyl transferase family 10, C-terminal domain"/>
    <property type="match status" value="1"/>
</dbReference>
<keyword evidence="7" id="KW-0735">Signal-anchor</keyword>
<keyword evidence="10" id="KW-0325">Glycoprotein</keyword>
<comment type="subcellular location">
    <subcellularLocation>
        <location evidence="11">Golgi apparatus</location>
        <location evidence="11">Golgi stack membrane</location>
        <topology evidence="11">Single-pass type II membrane protein</topology>
    </subcellularLocation>
    <subcellularLocation>
        <location evidence="1">Membrane</location>
        <topology evidence="1">Single-pass membrane protein</topology>
    </subcellularLocation>
</comment>
<dbReference type="Pfam" id="PF17039">
    <property type="entry name" value="Glyco_tran_10_N"/>
    <property type="match status" value="1"/>
</dbReference>
<dbReference type="PANTHER" id="PTHR11929:SF145">
    <property type="entry name" value="ALPHA-(1,3)-FUCOSYLTRANSFERASE FUT-1"/>
    <property type="match status" value="1"/>
</dbReference>
<dbReference type="InterPro" id="IPR031481">
    <property type="entry name" value="Glyco_tran_10_N"/>
</dbReference>
<evidence type="ECO:0000259" key="14">
    <source>
        <dbReference type="Pfam" id="PF17039"/>
    </source>
</evidence>
<keyword evidence="9" id="KW-0472">Membrane</keyword>
<keyword evidence="5 11" id="KW-0808">Transferase</keyword>
<accession>A0A7M7GGT4</accession>
<dbReference type="EC" id="2.4.1.-" evidence="11"/>
<evidence type="ECO:0000256" key="2">
    <source>
        <dbReference type="ARBA" id="ARBA00004922"/>
    </source>
</evidence>
<evidence type="ECO:0000256" key="10">
    <source>
        <dbReference type="ARBA" id="ARBA00023180"/>
    </source>
</evidence>
<dbReference type="GeneID" id="100890299"/>
<keyword evidence="6 11" id="KW-0812">Transmembrane</keyword>
<dbReference type="GO" id="GO:0032580">
    <property type="term" value="C:Golgi cisterna membrane"/>
    <property type="evidence" value="ECO:0007669"/>
    <property type="project" value="UniProtKB-SubCell"/>
</dbReference>
<evidence type="ECO:0000256" key="5">
    <source>
        <dbReference type="ARBA" id="ARBA00022679"/>
    </source>
</evidence>
<feature type="domain" description="Fucosyltransferase N-terminal" evidence="14">
    <location>
        <begin position="72"/>
        <end position="144"/>
    </location>
</feature>
<evidence type="ECO:0000256" key="4">
    <source>
        <dbReference type="ARBA" id="ARBA00022676"/>
    </source>
</evidence>
<dbReference type="RefSeq" id="XP_003728118.2">
    <property type="nucleotide sequence ID" value="XM_003728070.2"/>
</dbReference>
<protein>
    <recommendedName>
        <fullName evidence="11">Fucosyltransferase</fullName>
        <ecNumber evidence="11">2.4.1.-</ecNumber>
    </recommendedName>
</protein>
<dbReference type="OrthoDB" id="427096at2759"/>
<dbReference type="PANTHER" id="PTHR11929">
    <property type="entry name" value="ALPHA- 1,3 -FUCOSYLTRANSFERASE"/>
    <property type="match status" value="1"/>
</dbReference>
<keyword evidence="16" id="KW-1185">Reference proteome</keyword>
<evidence type="ECO:0000256" key="1">
    <source>
        <dbReference type="ARBA" id="ARBA00004167"/>
    </source>
</evidence>
<evidence type="ECO:0000256" key="9">
    <source>
        <dbReference type="ARBA" id="ARBA00023136"/>
    </source>
</evidence>
<dbReference type="EnsemblMetazoa" id="XM_003728070">
    <property type="protein sequence ID" value="XP_003728118"/>
    <property type="gene ID" value="LOC100890299"/>
</dbReference>
<feature type="region of interest" description="Disordered" evidence="12">
    <location>
        <begin position="1"/>
        <end position="34"/>
    </location>
</feature>
<comment type="pathway">
    <text evidence="2">Protein modification; protein glycosylation.</text>
</comment>
<dbReference type="InParanoid" id="A0A7M7GGT4"/>
<organism evidence="15 16">
    <name type="scientific">Strongylocentrotus purpuratus</name>
    <name type="common">Purple sea urchin</name>
    <dbReference type="NCBI Taxonomy" id="7668"/>
    <lineage>
        <taxon>Eukaryota</taxon>
        <taxon>Metazoa</taxon>
        <taxon>Echinodermata</taxon>
        <taxon>Eleutherozoa</taxon>
        <taxon>Echinozoa</taxon>
        <taxon>Echinoidea</taxon>
        <taxon>Euechinoidea</taxon>
        <taxon>Echinacea</taxon>
        <taxon>Camarodonta</taxon>
        <taxon>Echinidea</taxon>
        <taxon>Strongylocentrotidae</taxon>
        <taxon>Strongylocentrotus</taxon>
    </lineage>
</organism>
<dbReference type="FunCoup" id="A0A7M7GGT4">
    <property type="interactions" value="509"/>
</dbReference>
<comment type="similarity">
    <text evidence="3 11">Belongs to the glycosyltransferase 10 family.</text>
</comment>
<dbReference type="FunFam" id="3.40.50.11660:FF:000010">
    <property type="entry name" value="Uncharacterized protein"/>
    <property type="match status" value="1"/>
</dbReference>
<dbReference type="KEGG" id="spu:100890299"/>
<proteinExistence type="inferred from homology"/>
<dbReference type="GO" id="GO:0046920">
    <property type="term" value="F:alpha-(1-&gt;3)-fucosyltransferase activity"/>
    <property type="evidence" value="ECO:0000318"/>
    <property type="project" value="GO_Central"/>
</dbReference>
<dbReference type="SUPFAM" id="SSF53756">
    <property type="entry name" value="UDP-Glycosyltransferase/glycogen phosphorylase"/>
    <property type="match status" value="1"/>
</dbReference>
<keyword evidence="8" id="KW-1133">Transmembrane helix</keyword>
<keyword evidence="4 11" id="KW-0328">Glycosyltransferase</keyword>
<reference evidence="16" key="1">
    <citation type="submission" date="2015-02" db="EMBL/GenBank/DDBJ databases">
        <title>Genome sequencing for Strongylocentrotus purpuratus.</title>
        <authorList>
            <person name="Murali S."/>
            <person name="Liu Y."/>
            <person name="Vee V."/>
            <person name="English A."/>
            <person name="Wang M."/>
            <person name="Skinner E."/>
            <person name="Han Y."/>
            <person name="Muzny D.M."/>
            <person name="Worley K.C."/>
            <person name="Gibbs R.A."/>
        </authorList>
    </citation>
    <scope>NUCLEOTIDE SEQUENCE</scope>
</reference>
<keyword evidence="11" id="KW-0333">Golgi apparatus</keyword>
<evidence type="ECO:0000256" key="12">
    <source>
        <dbReference type="SAM" id="MobiDB-lite"/>
    </source>
</evidence>
<evidence type="ECO:0000256" key="6">
    <source>
        <dbReference type="ARBA" id="ARBA00022692"/>
    </source>
</evidence>
<evidence type="ECO:0000256" key="8">
    <source>
        <dbReference type="ARBA" id="ARBA00022989"/>
    </source>
</evidence>
<name>A0A7M7GGT4_STRPU</name>
<evidence type="ECO:0000313" key="15">
    <source>
        <dbReference type="EnsemblMetazoa" id="XP_003728118"/>
    </source>
</evidence>
<dbReference type="AlphaFoldDB" id="A0A7M7GGT4"/>
<evidence type="ECO:0000313" key="16">
    <source>
        <dbReference type="Proteomes" id="UP000007110"/>
    </source>
</evidence>
<dbReference type="Proteomes" id="UP000007110">
    <property type="component" value="Unassembled WGS sequence"/>
</dbReference>
<evidence type="ECO:0000259" key="13">
    <source>
        <dbReference type="Pfam" id="PF00852"/>
    </source>
</evidence>
<dbReference type="Pfam" id="PF00852">
    <property type="entry name" value="Glyco_transf_10"/>
    <property type="match status" value="1"/>
</dbReference>
<dbReference type="OMA" id="NANSGRD"/>
<evidence type="ECO:0000256" key="7">
    <source>
        <dbReference type="ARBA" id="ARBA00022968"/>
    </source>
</evidence>
<reference evidence="15" key="2">
    <citation type="submission" date="2021-01" db="UniProtKB">
        <authorList>
            <consortium name="EnsemblMetazoa"/>
        </authorList>
    </citation>
    <scope>IDENTIFICATION</scope>
</reference>